<dbReference type="VEuPathDB" id="FungiDB:G647_09405"/>
<feature type="region of interest" description="Disordered" evidence="1">
    <location>
        <begin position="248"/>
        <end position="289"/>
    </location>
</feature>
<dbReference type="AlphaFoldDB" id="A0A1C1CC41"/>
<feature type="region of interest" description="Disordered" evidence="1">
    <location>
        <begin position="320"/>
        <end position="357"/>
    </location>
</feature>
<dbReference type="Proteomes" id="UP000094526">
    <property type="component" value="Unassembled WGS sequence"/>
</dbReference>
<dbReference type="OrthoDB" id="4160921at2759"/>
<dbReference type="EMBL" id="LGRB01000016">
    <property type="protein sequence ID" value="OCT46110.1"/>
    <property type="molecule type" value="Genomic_DNA"/>
</dbReference>
<dbReference type="VEuPathDB" id="FungiDB:CLCR_01249"/>
<evidence type="ECO:0000256" key="1">
    <source>
        <dbReference type="SAM" id="MobiDB-lite"/>
    </source>
</evidence>
<evidence type="ECO:0000313" key="2">
    <source>
        <dbReference type="EMBL" id="OCT46110.1"/>
    </source>
</evidence>
<keyword evidence="3" id="KW-1185">Reference proteome</keyword>
<sequence>MKGAEWPLERPRGLRLFTLGKNAFYVLPQHSPWGGDNHYFYERAEHKRHPSFPAPVVPYGAEPPDNLPPSSHRLMNARSIPEEYWGDMEIFRPALTAPASYLVASPAAARLKSLPLEFGHFMGPLWYDGSQSGYYNRANLRPTPFVVLLHPVDKSFWVVFDHLPLSQKILTPGEQSKLRRWCDECADEQEWDDCPYFDYDYNKEAFWKPIHPEVSYVAPIERLEDVAFWEEVGMPPFSILRIPPFREGGRRNRAEDMGEDMGEARAQGLVGEEEEEEQSSHAGGGPFLEVGLGGVTMRVEATNVRPNPFKAKHQEFKDYWNKWVSEPAPGDPPESSSDQDGQEEEPEQPVAGGSRVRKCRICRKI</sequence>
<comment type="caution">
    <text evidence="2">The sequence shown here is derived from an EMBL/GenBank/DDBJ whole genome shotgun (WGS) entry which is preliminary data.</text>
</comment>
<protein>
    <submittedName>
        <fullName evidence="2">Uncharacterized protein</fullName>
    </submittedName>
</protein>
<proteinExistence type="predicted"/>
<organism evidence="2 3">
    <name type="scientific">Cladophialophora carrionii</name>
    <dbReference type="NCBI Taxonomy" id="86049"/>
    <lineage>
        <taxon>Eukaryota</taxon>
        <taxon>Fungi</taxon>
        <taxon>Dikarya</taxon>
        <taxon>Ascomycota</taxon>
        <taxon>Pezizomycotina</taxon>
        <taxon>Eurotiomycetes</taxon>
        <taxon>Chaetothyriomycetidae</taxon>
        <taxon>Chaetothyriales</taxon>
        <taxon>Herpotrichiellaceae</taxon>
        <taxon>Cladophialophora</taxon>
    </lineage>
</organism>
<name>A0A1C1CC41_9EURO</name>
<gene>
    <name evidence="2" type="ORF">CLCR_01249</name>
</gene>
<accession>A0A1C1CC41</accession>
<reference evidence="3" key="1">
    <citation type="submission" date="2015-07" db="EMBL/GenBank/DDBJ databases">
        <authorList>
            <person name="Teixeira M.M."/>
            <person name="Souza R.C."/>
            <person name="Almeida L.G."/>
            <person name="Vicente V.A."/>
            <person name="de Hoog S."/>
            <person name="Bocca A.L."/>
            <person name="de Almeida S.R."/>
            <person name="Vasconcelos A.T."/>
            <person name="Felipe M.S."/>
        </authorList>
    </citation>
    <scope>NUCLEOTIDE SEQUENCE [LARGE SCALE GENOMIC DNA]</scope>
    <source>
        <strain evidence="3">KSF</strain>
    </source>
</reference>
<evidence type="ECO:0000313" key="3">
    <source>
        <dbReference type="Proteomes" id="UP000094526"/>
    </source>
</evidence>